<name>A0ABZ2M1E0_9BACT</name>
<evidence type="ECO:0008006" key="5">
    <source>
        <dbReference type="Google" id="ProtNLM"/>
    </source>
</evidence>
<evidence type="ECO:0000313" key="4">
    <source>
        <dbReference type="Proteomes" id="UP001370348"/>
    </source>
</evidence>
<sequence>MNEARSGAPLGQEALFDLMAYADGELQGEAAERVEAWIASDPEAARLVDEFRTLSDCVAISEKARPVPKSVDGIVDSVMAQAARIDPDRVANVPKAVRIRRAIAAGSVSAVIAMAAVWFLFFRPVPKFDDEPSATQTALAPPIEPSAAPTPAESTDPALAAASPSVESKGEGDVEVTSSGVELEQVESPQREISVFYVPSVSAPTASSIVVWIGDNKPGTSK</sequence>
<protein>
    <recommendedName>
        <fullName evidence="5">Anti-sigma factor</fullName>
    </recommendedName>
</protein>
<evidence type="ECO:0000256" key="2">
    <source>
        <dbReference type="SAM" id="Phobius"/>
    </source>
</evidence>
<feature type="transmembrane region" description="Helical" evidence="2">
    <location>
        <begin position="102"/>
        <end position="122"/>
    </location>
</feature>
<keyword evidence="2" id="KW-0472">Membrane</keyword>
<dbReference type="EMBL" id="CP089984">
    <property type="protein sequence ID" value="WXB16802.1"/>
    <property type="molecule type" value="Genomic_DNA"/>
</dbReference>
<keyword evidence="2" id="KW-0812">Transmembrane</keyword>
<gene>
    <name evidence="3" type="ORF">LZC94_05870</name>
</gene>
<dbReference type="Proteomes" id="UP001370348">
    <property type="component" value="Chromosome"/>
</dbReference>
<accession>A0ABZ2M1E0</accession>
<dbReference type="RefSeq" id="WP_394826431.1">
    <property type="nucleotide sequence ID" value="NZ_CP089984.1"/>
</dbReference>
<keyword evidence="4" id="KW-1185">Reference proteome</keyword>
<organism evidence="3 4">
    <name type="scientific">Pendulispora albinea</name>
    <dbReference type="NCBI Taxonomy" id="2741071"/>
    <lineage>
        <taxon>Bacteria</taxon>
        <taxon>Pseudomonadati</taxon>
        <taxon>Myxococcota</taxon>
        <taxon>Myxococcia</taxon>
        <taxon>Myxococcales</taxon>
        <taxon>Sorangiineae</taxon>
        <taxon>Pendulisporaceae</taxon>
        <taxon>Pendulispora</taxon>
    </lineage>
</organism>
<keyword evidence="2" id="KW-1133">Transmembrane helix</keyword>
<feature type="region of interest" description="Disordered" evidence="1">
    <location>
        <begin position="131"/>
        <end position="189"/>
    </location>
</feature>
<proteinExistence type="predicted"/>
<evidence type="ECO:0000256" key="1">
    <source>
        <dbReference type="SAM" id="MobiDB-lite"/>
    </source>
</evidence>
<reference evidence="3 4" key="1">
    <citation type="submission" date="2021-12" db="EMBL/GenBank/DDBJ databases">
        <title>Discovery of the Pendulisporaceae a myxobacterial family with distinct sporulation behavior and unique specialized metabolism.</title>
        <authorList>
            <person name="Garcia R."/>
            <person name="Popoff A."/>
            <person name="Bader C.D."/>
            <person name="Loehr J."/>
            <person name="Walesch S."/>
            <person name="Walt C."/>
            <person name="Boldt J."/>
            <person name="Bunk B."/>
            <person name="Haeckl F.J.F.P.J."/>
            <person name="Gunesch A.P."/>
            <person name="Birkelbach J."/>
            <person name="Nuebel U."/>
            <person name="Pietschmann T."/>
            <person name="Bach T."/>
            <person name="Mueller R."/>
        </authorList>
    </citation>
    <scope>NUCLEOTIDE SEQUENCE [LARGE SCALE GENOMIC DNA]</scope>
    <source>
        <strain evidence="3 4">MSr11954</strain>
    </source>
</reference>
<evidence type="ECO:0000313" key="3">
    <source>
        <dbReference type="EMBL" id="WXB16802.1"/>
    </source>
</evidence>